<evidence type="ECO:0000313" key="6">
    <source>
        <dbReference type="RefSeq" id="XP_020110956.1"/>
    </source>
</evidence>
<keyword evidence="5" id="KW-1185">Reference proteome</keyword>
<dbReference type="GeneID" id="109725958"/>
<evidence type="ECO:0000259" key="3">
    <source>
        <dbReference type="Pfam" id="PF05605"/>
    </source>
</evidence>
<dbReference type="PANTHER" id="PTHR31875:SF24">
    <property type="entry name" value="PROTEIN DEHYDRATION-INDUCED 19 HOMOLOG 5"/>
    <property type="match status" value="1"/>
</dbReference>
<dbReference type="Pfam" id="PF14571">
    <property type="entry name" value="Di19_C"/>
    <property type="match status" value="1"/>
</dbReference>
<dbReference type="RefSeq" id="XP_020110956.1">
    <property type="nucleotide sequence ID" value="XM_020255367.1"/>
</dbReference>
<sequence length="212" mass="24493">MEVIEEWRVLGGGAYSGRHKSHTDMQPGEEDLWEYFPCPFCYIDVEVPFLCDHLQEEHCFDTKNALRSHAVSQVCPMCADNPGKDMITHFVMQHSHLLKRRRSHKASLWMNDSGPIEKERYEISSFSDVASNSRRRHSAESAPDPLLSSFLCNTNFLDTNSGEANHESELTSGDSQNRRSEHCLSNEQRERDLEEKMQRIEFLRQVIASTIF</sequence>
<evidence type="ECO:0000313" key="5">
    <source>
        <dbReference type="Proteomes" id="UP000515123"/>
    </source>
</evidence>
<dbReference type="PANTHER" id="PTHR31875">
    <property type="entry name" value="PROTEIN DEHYDRATION-INDUCED 19"/>
    <property type="match status" value="1"/>
</dbReference>
<dbReference type="Pfam" id="PF05605">
    <property type="entry name" value="zf-Di19"/>
    <property type="match status" value="1"/>
</dbReference>
<accession>A0A6P5GQN0</accession>
<organism evidence="5 6">
    <name type="scientific">Ananas comosus</name>
    <name type="common">Pineapple</name>
    <name type="synonym">Ananas ananas</name>
    <dbReference type="NCBI Taxonomy" id="4615"/>
    <lineage>
        <taxon>Eukaryota</taxon>
        <taxon>Viridiplantae</taxon>
        <taxon>Streptophyta</taxon>
        <taxon>Embryophyta</taxon>
        <taxon>Tracheophyta</taxon>
        <taxon>Spermatophyta</taxon>
        <taxon>Magnoliopsida</taxon>
        <taxon>Liliopsida</taxon>
        <taxon>Poales</taxon>
        <taxon>Bromeliaceae</taxon>
        <taxon>Bromelioideae</taxon>
        <taxon>Ananas</taxon>
    </lineage>
</organism>
<reference evidence="5" key="1">
    <citation type="journal article" date="2015" name="Nat. Genet.">
        <title>The pineapple genome and the evolution of CAM photosynthesis.</title>
        <authorList>
            <person name="Ming R."/>
            <person name="VanBuren R."/>
            <person name="Wai C.M."/>
            <person name="Tang H."/>
            <person name="Schatz M.C."/>
            <person name="Bowers J.E."/>
            <person name="Lyons E."/>
            <person name="Wang M.L."/>
            <person name="Chen J."/>
            <person name="Biggers E."/>
            <person name="Zhang J."/>
            <person name="Huang L."/>
            <person name="Zhang L."/>
            <person name="Miao W."/>
            <person name="Zhang J."/>
            <person name="Ye Z."/>
            <person name="Miao C."/>
            <person name="Lin Z."/>
            <person name="Wang H."/>
            <person name="Zhou H."/>
            <person name="Yim W.C."/>
            <person name="Priest H.D."/>
            <person name="Zheng C."/>
            <person name="Woodhouse M."/>
            <person name="Edger P.P."/>
            <person name="Guyot R."/>
            <person name="Guo H.B."/>
            <person name="Guo H."/>
            <person name="Zheng G."/>
            <person name="Singh R."/>
            <person name="Sharma A."/>
            <person name="Min X."/>
            <person name="Zheng Y."/>
            <person name="Lee H."/>
            <person name="Gurtowski J."/>
            <person name="Sedlazeck F.J."/>
            <person name="Harkess A."/>
            <person name="McKain M.R."/>
            <person name="Liao Z."/>
            <person name="Fang J."/>
            <person name="Liu J."/>
            <person name="Zhang X."/>
            <person name="Zhang Q."/>
            <person name="Hu W."/>
            <person name="Qin Y."/>
            <person name="Wang K."/>
            <person name="Chen L.Y."/>
            <person name="Shirley N."/>
            <person name="Lin Y.R."/>
            <person name="Liu L.Y."/>
            <person name="Hernandez A.G."/>
            <person name="Wright C.L."/>
            <person name="Bulone V."/>
            <person name="Tuskan G.A."/>
            <person name="Heath K."/>
            <person name="Zee F."/>
            <person name="Moore P.H."/>
            <person name="Sunkar R."/>
            <person name="Leebens-Mack J.H."/>
            <person name="Mockler T."/>
            <person name="Bennetzen J.L."/>
            <person name="Freeling M."/>
            <person name="Sankoff D."/>
            <person name="Paterson A.H."/>
            <person name="Zhu X."/>
            <person name="Yang X."/>
            <person name="Smith J.A."/>
            <person name="Cushman J.C."/>
            <person name="Paull R.E."/>
            <person name="Yu Q."/>
        </authorList>
    </citation>
    <scope>NUCLEOTIDE SEQUENCE [LARGE SCALE GENOMIC DNA]</scope>
    <source>
        <strain evidence="5">cv. F153</strain>
    </source>
</reference>
<dbReference type="InterPro" id="IPR033347">
    <property type="entry name" value="Di19"/>
</dbReference>
<dbReference type="OrthoDB" id="9049620at2759"/>
<gene>
    <name evidence="6" type="primary">LOC109725958</name>
</gene>
<comment type="similarity">
    <text evidence="1">Belongs to the Di19 family.</text>
</comment>
<protein>
    <submittedName>
        <fullName evidence="6">Protein DEHYDRATION-INDUCED 19 homolog 5-like isoform X1</fullName>
    </submittedName>
</protein>
<feature type="domain" description="Di19 zinc-binding" evidence="3">
    <location>
        <begin position="35"/>
        <end position="95"/>
    </location>
</feature>
<name>A0A6P5GQN0_ANACO</name>
<evidence type="ECO:0000259" key="4">
    <source>
        <dbReference type="Pfam" id="PF14571"/>
    </source>
</evidence>
<evidence type="ECO:0000256" key="1">
    <source>
        <dbReference type="ARBA" id="ARBA00007109"/>
    </source>
</evidence>
<feature type="region of interest" description="Disordered" evidence="2">
    <location>
        <begin position="162"/>
        <end position="191"/>
    </location>
</feature>
<dbReference type="Proteomes" id="UP000515123">
    <property type="component" value="Linkage group 20"/>
</dbReference>
<dbReference type="AlphaFoldDB" id="A0A6P5GQN0"/>
<dbReference type="InterPro" id="IPR027935">
    <property type="entry name" value="Di19_C"/>
</dbReference>
<feature type="compositionally biased region" description="Basic and acidic residues" evidence="2">
    <location>
        <begin position="176"/>
        <end position="191"/>
    </location>
</feature>
<reference evidence="6" key="2">
    <citation type="submission" date="2025-08" db="UniProtKB">
        <authorList>
            <consortium name="RefSeq"/>
        </authorList>
    </citation>
    <scope>IDENTIFICATION</scope>
    <source>
        <tissue evidence="6">Leaf</tissue>
    </source>
</reference>
<proteinExistence type="inferred from homology"/>
<feature type="domain" description="Di19 C-terminal" evidence="4">
    <location>
        <begin position="124"/>
        <end position="211"/>
    </location>
</feature>
<evidence type="ECO:0000256" key="2">
    <source>
        <dbReference type="SAM" id="MobiDB-lite"/>
    </source>
</evidence>
<dbReference type="InterPro" id="IPR008598">
    <property type="entry name" value="Di19_Zn-bd"/>
</dbReference>